<evidence type="ECO:0000313" key="2">
    <source>
        <dbReference type="EMBL" id="TKR83190.1"/>
    </source>
</evidence>
<dbReference type="EMBL" id="AZBU02000004">
    <property type="protein sequence ID" value="TKR83190.1"/>
    <property type="molecule type" value="Genomic_DNA"/>
</dbReference>
<protein>
    <recommendedName>
        <fullName evidence="4">UPAR/Ly6 domain-containing protein</fullName>
    </recommendedName>
</protein>
<comment type="caution">
    <text evidence="2">The sequence shown here is derived from an EMBL/GenBank/DDBJ whole genome shotgun (WGS) entry which is preliminary data.</text>
</comment>
<organism evidence="2 3">
    <name type="scientific">Steinernema carpocapsae</name>
    <name type="common">Entomopathogenic nematode</name>
    <dbReference type="NCBI Taxonomy" id="34508"/>
    <lineage>
        <taxon>Eukaryota</taxon>
        <taxon>Metazoa</taxon>
        <taxon>Ecdysozoa</taxon>
        <taxon>Nematoda</taxon>
        <taxon>Chromadorea</taxon>
        <taxon>Rhabditida</taxon>
        <taxon>Tylenchina</taxon>
        <taxon>Panagrolaimomorpha</taxon>
        <taxon>Strongyloidoidea</taxon>
        <taxon>Steinernematidae</taxon>
        <taxon>Steinernema</taxon>
    </lineage>
</organism>
<keyword evidence="3" id="KW-1185">Reference proteome</keyword>
<feature type="signal peptide" evidence="1">
    <location>
        <begin position="1"/>
        <end position="19"/>
    </location>
</feature>
<dbReference type="OrthoDB" id="10471088at2759"/>
<proteinExistence type="predicted"/>
<gene>
    <name evidence="2" type="ORF">L596_016819</name>
</gene>
<evidence type="ECO:0000256" key="1">
    <source>
        <dbReference type="SAM" id="SignalP"/>
    </source>
</evidence>
<keyword evidence="1" id="KW-0732">Signal</keyword>
<evidence type="ECO:0008006" key="4">
    <source>
        <dbReference type="Google" id="ProtNLM"/>
    </source>
</evidence>
<sequence length="147" mass="16573">MDFLLSLLVFFFLLTQASCNNVTNCYKEIIPGNFTYYVGSQRTALVKTTCSLPNEYCIVLTDYKTLLYLDCLSALQAVVEGDPDQYDHNNINCMRDGCTDSVSDFILSGQKVTYCCYGENMGNWFQLNSGFKASISVFLALYLLISF</sequence>
<feature type="chain" id="PRO_5020938585" description="UPAR/Ly6 domain-containing protein" evidence="1">
    <location>
        <begin position="20"/>
        <end position="147"/>
    </location>
</feature>
<accession>A0A4U5NKD5</accession>
<evidence type="ECO:0000313" key="3">
    <source>
        <dbReference type="Proteomes" id="UP000298663"/>
    </source>
</evidence>
<name>A0A4U5NKD5_STECR</name>
<reference evidence="2 3" key="2">
    <citation type="journal article" date="2019" name="G3 (Bethesda)">
        <title>Hybrid Assembly of the Genome of the Entomopathogenic Nematode Steinernema carpocapsae Identifies the X-Chromosome.</title>
        <authorList>
            <person name="Serra L."/>
            <person name="Macchietto M."/>
            <person name="Macias-Munoz A."/>
            <person name="McGill C.J."/>
            <person name="Rodriguez I.M."/>
            <person name="Rodriguez B."/>
            <person name="Murad R."/>
            <person name="Mortazavi A."/>
        </authorList>
    </citation>
    <scope>NUCLEOTIDE SEQUENCE [LARGE SCALE GENOMIC DNA]</scope>
    <source>
        <strain evidence="2 3">ALL</strain>
    </source>
</reference>
<dbReference type="Proteomes" id="UP000298663">
    <property type="component" value="Unassembled WGS sequence"/>
</dbReference>
<reference evidence="2 3" key="1">
    <citation type="journal article" date="2015" name="Genome Biol.">
        <title>Comparative genomics of Steinernema reveals deeply conserved gene regulatory networks.</title>
        <authorList>
            <person name="Dillman A.R."/>
            <person name="Macchietto M."/>
            <person name="Porter C.F."/>
            <person name="Rogers A."/>
            <person name="Williams B."/>
            <person name="Antoshechkin I."/>
            <person name="Lee M.M."/>
            <person name="Goodwin Z."/>
            <person name="Lu X."/>
            <person name="Lewis E.E."/>
            <person name="Goodrich-Blair H."/>
            <person name="Stock S.P."/>
            <person name="Adams B.J."/>
            <person name="Sternberg P.W."/>
            <person name="Mortazavi A."/>
        </authorList>
    </citation>
    <scope>NUCLEOTIDE SEQUENCE [LARGE SCALE GENOMIC DNA]</scope>
    <source>
        <strain evidence="2 3">ALL</strain>
    </source>
</reference>
<dbReference type="AlphaFoldDB" id="A0A4U5NKD5"/>